<dbReference type="EC" id="2.7.13.3" evidence="2"/>
<dbReference type="KEGG" id="slt:Slit_1783"/>
<dbReference type="eggNOG" id="COG0517">
    <property type="taxonomic scope" value="Bacteria"/>
</dbReference>
<dbReference type="InterPro" id="IPR003594">
    <property type="entry name" value="HATPase_dom"/>
</dbReference>
<accession>D5CSS8</accession>
<dbReference type="OrthoDB" id="1931120at2"/>
<dbReference type="CDD" id="cd04598">
    <property type="entry name" value="CBS_pair_GGDEF_EAL"/>
    <property type="match status" value="1"/>
</dbReference>
<evidence type="ECO:0000256" key="5">
    <source>
        <dbReference type="SAM" id="Coils"/>
    </source>
</evidence>
<dbReference type="InterPro" id="IPR005467">
    <property type="entry name" value="His_kinase_dom"/>
</dbReference>
<dbReference type="PROSITE" id="PS51371">
    <property type="entry name" value="CBS"/>
    <property type="match status" value="1"/>
</dbReference>
<dbReference type="STRING" id="580332.Slit_1783"/>
<dbReference type="Proteomes" id="UP000001625">
    <property type="component" value="Chromosome"/>
</dbReference>
<dbReference type="Pfam" id="PF00571">
    <property type="entry name" value="CBS"/>
    <property type="match status" value="1"/>
</dbReference>
<keyword evidence="5" id="KW-0175">Coiled coil</keyword>
<evidence type="ECO:0000256" key="4">
    <source>
        <dbReference type="PROSITE-ProRule" id="PRU00703"/>
    </source>
</evidence>
<evidence type="ECO:0000259" key="7">
    <source>
        <dbReference type="PROSITE" id="PS51371"/>
    </source>
</evidence>
<dbReference type="PROSITE" id="PS50109">
    <property type="entry name" value="HIS_KIN"/>
    <property type="match status" value="1"/>
</dbReference>
<dbReference type="EMBL" id="CP001965">
    <property type="protein sequence ID" value="ADE12014.1"/>
    <property type="molecule type" value="Genomic_DNA"/>
</dbReference>
<dbReference type="InterPro" id="IPR004358">
    <property type="entry name" value="Sig_transdc_His_kin-like_C"/>
</dbReference>
<reference evidence="8 9" key="1">
    <citation type="submission" date="2010-03" db="EMBL/GenBank/DDBJ databases">
        <title>Complete sequence of Sideroxydans lithotrophicus ES-1.</title>
        <authorList>
            <consortium name="US DOE Joint Genome Institute"/>
            <person name="Lucas S."/>
            <person name="Copeland A."/>
            <person name="Lapidus A."/>
            <person name="Cheng J.-F."/>
            <person name="Bruce D."/>
            <person name="Goodwin L."/>
            <person name="Pitluck S."/>
            <person name="Munk A.C."/>
            <person name="Detter J.C."/>
            <person name="Han C."/>
            <person name="Tapia R."/>
            <person name="Larimer F."/>
            <person name="Land M."/>
            <person name="Hauser L."/>
            <person name="Kyrpides N."/>
            <person name="Ivanova N."/>
            <person name="Emerson D."/>
            <person name="Woyke T."/>
        </authorList>
    </citation>
    <scope>NUCLEOTIDE SEQUENCE [LARGE SCALE GENOMIC DNA]</scope>
    <source>
        <strain evidence="8 9">ES-1</strain>
    </source>
</reference>
<evidence type="ECO:0000313" key="9">
    <source>
        <dbReference type="Proteomes" id="UP000001625"/>
    </source>
</evidence>
<dbReference type="SMART" id="SM00387">
    <property type="entry name" value="HATPase_c"/>
    <property type="match status" value="1"/>
</dbReference>
<gene>
    <name evidence="8" type="ordered locus">Slit_1783</name>
</gene>
<dbReference type="Gene3D" id="3.30.565.10">
    <property type="entry name" value="Histidine kinase-like ATPase, C-terminal domain"/>
    <property type="match status" value="1"/>
</dbReference>
<keyword evidence="9" id="KW-1185">Reference proteome</keyword>
<proteinExistence type="predicted"/>
<dbReference type="RefSeq" id="WP_013029912.1">
    <property type="nucleotide sequence ID" value="NC_013959.1"/>
</dbReference>
<evidence type="ECO:0000256" key="2">
    <source>
        <dbReference type="ARBA" id="ARBA00012438"/>
    </source>
</evidence>
<keyword evidence="8" id="KW-0418">Kinase</keyword>
<keyword evidence="4" id="KW-0129">CBS domain</keyword>
<dbReference type="InterPro" id="IPR003661">
    <property type="entry name" value="HisK_dim/P_dom"/>
</dbReference>
<keyword evidence="3" id="KW-0597">Phosphoprotein</keyword>
<dbReference type="GO" id="GO:0000155">
    <property type="term" value="F:phosphorelay sensor kinase activity"/>
    <property type="evidence" value="ECO:0007669"/>
    <property type="project" value="InterPro"/>
</dbReference>
<evidence type="ECO:0000256" key="3">
    <source>
        <dbReference type="ARBA" id="ARBA00022553"/>
    </source>
</evidence>
<dbReference type="SUPFAM" id="SSF54631">
    <property type="entry name" value="CBS-domain pair"/>
    <property type="match status" value="1"/>
</dbReference>
<dbReference type="InterPro" id="IPR036097">
    <property type="entry name" value="HisK_dim/P_sf"/>
</dbReference>
<dbReference type="PANTHER" id="PTHR43065:SF50">
    <property type="entry name" value="HISTIDINE KINASE"/>
    <property type="match status" value="1"/>
</dbReference>
<dbReference type="CDD" id="cd00082">
    <property type="entry name" value="HisKA"/>
    <property type="match status" value="1"/>
</dbReference>
<dbReference type="SUPFAM" id="SSF55874">
    <property type="entry name" value="ATPase domain of HSP90 chaperone/DNA topoisomerase II/histidine kinase"/>
    <property type="match status" value="1"/>
</dbReference>
<dbReference type="InterPro" id="IPR046342">
    <property type="entry name" value="CBS_dom_sf"/>
</dbReference>
<dbReference type="Gene3D" id="3.10.580.10">
    <property type="entry name" value="CBS-domain"/>
    <property type="match status" value="1"/>
</dbReference>
<comment type="catalytic activity">
    <reaction evidence="1">
        <text>ATP + protein L-histidine = ADP + protein N-phospho-L-histidine.</text>
        <dbReference type="EC" id="2.7.13.3"/>
    </reaction>
</comment>
<sequence>MPQTSHAGKDVFSLVNSIEAISPDCPLEDVAELFSNPKYSKLLSLPVVENGRPIGMISRYRFMDIYLKRYARELHGKRPIRSFLNDKPLLVELDQPLAIAAQHVASNMQFPLTEDFIITRRGHYLGVGFVMDLLHAMEVQMRANTSELEQANAQLKSSQLALVQSEKMASLGQMVAGIAHEINTPLGYVQNNVAIGQALFQQIQTLIAGYEGLLDDLLDEQATEEQIAVQMQQIGELRNDMNAREMLGEMHGLMGDSLYGIAQISELVLNLKNFSRMDAAATEAVSLNDCIESALNIGRNVLKDKVEVVRELGDLPRITCAPSQLNQVFLNLFTNAAQAMEGFGKLHIRTWSEDGMVHVNVADSGRGIPQEILTRIFDPFFTTKPVGEGTGLGLAITHQIIQKHGGDITVDSRVGEGTCFHISLPVASALAAQQPAVLEVAA</sequence>
<feature type="coiled-coil region" evidence="5">
    <location>
        <begin position="134"/>
        <end position="168"/>
    </location>
</feature>
<dbReference type="PANTHER" id="PTHR43065">
    <property type="entry name" value="SENSOR HISTIDINE KINASE"/>
    <property type="match status" value="1"/>
</dbReference>
<organism evidence="8 9">
    <name type="scientific">Sideroxydans lithotrophicus (strain ES-1)</name>
    <dbReference type="NCBI Taxonomy" id="580332"/>
    <lineage>
        <taxon>Bacteria</taxon>
        <taxon>Pseudomonadati</taxon>
        <taxon>Pseudomonadota</taxon>
        <taxon>Betaproteobacteria</taxon>
        <taxon>Nitrosomonadales</taxon>
        <taxon>Gallionellaceae</taxon>
        <taxon>Sideroxydans</taxon>
    </lineage>
</organism>
<feature type="domain" description="Histidine kinase" evidence="6">
    <location>
        <begin position="177"/>
        <end position="428"/>
    </location>
</feature>
<evidence type="ECO:0000256" key="1">
    <source>
        <dbReference type="ARBA" id="ARBA00000085"/>
    </source>
</evidence>
<dbReference type="eggNOG" id="COG4191">
    <property type="taxonomic scope" value="Bacteria"/>
</dbReference>
<dbReference type="InterPro" id="IPR000644">
    <property type="entry name" value="CBS_dom"/>
</dbReference>
<dbReference type="Gene3D" id="1.10.287.130">
    <property type="match status" value="1"/>
</dbReference>
<dbReference type="HOGENOM" id="CLU_000445_114_39_4"/>
<name>D5CSS8_SIDLE</name>
<evidence type="ECO:0000313" key="8">
    <source>
        <dbReference type="EMBL" id="ADE12014.1"/>
    </source>
</evidence>
<evidence type="ECO:0000259" key="6">
    <source>
        <dbReference type="PROSITE" id="PS50109"/>
    </source>
</evidence>
<dbReference type="PRINTS" id="PR00344">
    <property type="entry name" value="BCTRLSENSOR"/>
</dbReference>
<dbReference type="SUPFAM" id="SSF47384">
    <property type="entry name" value="Homodimeric domain of signal transducing histidine kinase"/>
    <property type="match status" value="1"/>
</dbReference>
<protein>
    <recommendedName>
        <fullName evidence="2">histidine kinase</fullName>
        <ecNumber evidence="2">2.7.13.3</ecNumber>
    </recommendedName>
</protein>
<feature type="domain" description="CBS" evidence="7">
    <location>
        <begin position="14"/>
        <end position="74"/>
    </location>
</feature>
<dbReference type="Pfam" id="PF02518">
    <property type="entry name" value="HATPase_c"/>
    <property type="match status" value="1"/>
</dbReference>
<keyword evidence="8" id="KW-0808">Transferase</keyword>
<dbReference type="AlphaFoldDB" id="D5CSS8"/>
<dbReference type="InterPro" id="IPR036890">
    <property type="entry name" value="HATPase_C_sf"/>
</dbReference>